<gene>
    <name evidence="2" type="ORF">SPARVUS_LOCUS12409777</name>
</gene>
<sequence>MASRSQEPQVLLVCASHGTRHAHRRSWAPTCSTSSCPPPSSSLPLMLLRSQSTRPSRGPAGRSSRQPSSRRTPCCTPSSADPTLLPHGSWSPRLLRGPAGRSRGQPGSRSCAPPTQGSLPDRHLVSGGAADSSSASMLCGRGGGASPARGPAHRAPPMAGIPPGFPASRGKGAPCKRSRRGPSGAPMVALSSGRRGGEPGLKRSGGLDLRARGRSRPPAAGDEPGSCKRSETRLCSQSI</sequence>
<keyword evidence="3" id="KW-1185">Reference proteome</keyword>
<feature type="region of interest" description="Disordered" evidence="1">
    <location>
        <begin position="17"/>
        <end position="239"/>
    </location>
</feature>
<reference evidence="2" key="1">
    <citation type="submission" date="2023-05" db="EMBL/GenBank/DDBJ databases">
        <authorList>
            <person name="Stuckert A."/>
        </authorList>
    </citation>
    <scope>NUCLEOTIDE SEQUENCE</scope>
</reference>
<dbReference type="Proteomes" id="UP001162483">
    <property type="component" value="Unassembled WGS sequence"/>
</dbReference>
<comment type="caution">
    <text evidence="2">The sequence shown here is derived from an EMBL/GenBank/DDBJ whole genome shotgun (WGS) entry which is preliminary data.</text>
</comment>
<feature type="compositionally biased region" description="Low complexity" evidence="1">
    <location>
        <begin position="126"/>
        <end position="136"/>
    </location>
</feature>
<dbReference type="EMBL" id="CATNWA010017174">
    <property type="protein sequence ID" value="CAI9598548.1"/>
    <property type="molecule type" value="Genomic_DNA"/>
</dbReference>
<accession>A0ABN9FT61</accession>
<feature type="compositionally biased region" description="Low complexity" evidence="1">
    <location>
        <begin position="52"/>
        <end position="73"/>
    </location>
</feature>
<evidence type="ECO:0000313" key="2">
    <source>
        <dbReference type="EMBL" id="CAI9598548.1"/>
    </source>
</evidence>
<evidence type="ECO:0000256" key="1">
    <source>
        <dbReference type="SAM" id="MobiDB-lite"/>
    </source>
</evidence>
<organism evidence="2 3">
    <name type="scientific">Staurois parvus</name>
    <dbReference type="NCBI Taxonomy" id="386267"/>
    <lineage>
        <taxon>Eukaryota</taxon>
        <taxon>Metazoa</taxon>
        <taxon>Chordata</taxon>
        <taxon>Craniata</taxon>
        <taxon>Vertebrata</taxon>
        <taxon>Euteleostomi</taxon>
        <taxon>Amphibia</taxon>
        <taxon>Batrachia</taxon>
        <taxon>Anura</taxon>
        <taxon>Neobatrachia</taxon>
        <taxon>Ranoidea</taxon>
        <taxon>Ranidae</taxon>
        <taxon>Staurois</taxon>
    </lineage>
</organism>
<evidence type="ECO:0000313" key="3">
    <source>
        <dbReference type="Proteomes" id="UP001162483"/>
    </source>
</evidence>
<protein>
    <submittedName>
        <fullName evidence="2">Uncharacterized protein</fullName>
    </submittedName>
</protein>
<name>A0ABN9FT61_9NEOB</name>
<feature type="non-terminal residue" evidence="2">
    <location>
        <position position="239"/>
    </location>
</feature>
<feature type="compositionally biased region" description="Polar residues" evidence="1">
    <location>
        <begin position="105"/>
        <end position="118"/>
    </location>
</feature>
<proteinExistence type="predicted"/>
<feature type="compositionally biased region" description="Low complexity" evidence="1">
    <location>
        <begin position="146"/>
        <end position="158"/>
    </location>
</feature>